<gene>
    <name evidence="2" type="ORF">RND81_05G139800</name>
</gene>
<evidence type="ECO:0000256" key="1">
    <source>
        <dbReference type="SAM" id="Phobius"/>
    </source>
</evidence>
<keyword evidence="1" id="KW-0812">Transmembrane</keyword>
<dbReference type="GO" id="GO:0006465">
    <property type="term" value="P:signal peptide processing"/>
    <property type="evidence" value="ECO:0007669"/>
    <property type="project" value="InterPro"/>
</dbReference>
<proteinExistence type="predicted"/>
<evidence type="ECO:0008006" key="4">
    <source>
        <dbReference type="Google" id="ProtNLM"/>
    </source>
</evidence>
<dbReference type="GO" id="GO:0004252">
    <property type="term" value="F:serine-type endopeptidase activity"/>
    <property type="evidence" value="ECO:0007669"/>
    <property type="project" value="InterPro"/>
</dbReference>
<dbReference type="InterPro" id="IPR019533">
    <property type="entry name" value="Peptidase_S26"/>
</dbReference>
<feature type="transmembrane region" description="Helical" evidence="1">
    <location>
        <begin position="12"/>
        <end position="30"/>
    </location>
</feature>
<dbReference type="PANTHER" id="PTHR47040">
    <property type="entry name" value="OSJNBA0068L06.9 PROTEIN"/>
    <property type="match status" value="1"/>
</dbReference>
<evidence type="ECO:0000313" key="3">
    <source>
        <dbReference type="Proteomes" id="UP001443914"/>
    </source>
</evidence>
<reference evidence="2" key="1">
    <citation type="submission" date="2024-03" db="EMBL/GenBank/DDBJ databases">
        <title>WGS assembly of Saponaria officinalis var. Norfolk2.</title>
        <authorList>
            <person name="Jenkins J."/>
            <person name="Shu S."/>
            <person name="Grimwood J."/>
            <person name="Barry K."/>
            <person name="Goodstein D."/>
            <person name="Schmutz J."/>
            <person name="Leebens-Mack J."/>
            <person name="Osbourn A."/>
        </authorList>
    </citation>
    <scope>NUCLEOTIDE SEQUENCE [LARGE SCALE GENOMIC DNA]</scope>
    <source>
        <strain evidence="2">JIC</strain>
    </source>
</reference>
<dbReference type="Gene3D" id="2.10.109.10">
    <property type="entry name" value="Umud Fragment, subunit A"/>
    <property type="match status" value="1"/>
</dbReference>
<dbReference type="SUPFAM" id="SSF51306">
    <property type="entry name" value="LexA/Signal peptidase"/>
    <property type="match status" value="1"/>
</dbReference>
<dbReference type="InterPro" id="IPR036286">
    <property type="entry name" value="LexA/Signal_pep-like_sf"/>
</dbReference>
<accession>A0AAW1KVL1</accession>
<dbReference type="PANTHER" id="PTHR47040:SF1">
    <property type="entry name" value="MITOCHONDRIAL ATP-INDEPENDENT INNER MEMBRANE PROTEASE SUBUNIT 2"/>
    <property type="match status" value="1"/>
</dbReference>
<keyword evidence="3" id="KW-1185">Reference proteome</keyword>
<name>A0AAW1KVL1_SAPOF</name>
<evidence type="ECO:0000313" key="2">
    <source>
        <dbReference type="EMBL" id="KAK9725377.1"/>
    </source>
</evidence>
<dbReference type="Proteomes" id="UP001443914">
    <property type="component" value="Unassembled WGS sequence"/>
</dbReference>
<keyword evidence="1" id="KW-0472">Membrane</keyword>
<protein>
    <recommendedName>
        <fullName evidence="4">Mitochondrial inner membrane protease subunit 2</fullName>
    </recommendedName>
</protein>
<dbReference type="CDD" id="cd06530">
    <property type="entry name" value="S26_SPase_I"/>
    <property type="match status" value="1"/>
</dbReference>
<dbReference type="EMBL" id="JBDFQZ010000005">
    <property type="protein sequence ID" value="KAK9725377.1"/>
    <property type="molecule type" value="Genomic_DNA"/>
</dbReference>
<organism evidence="2 3">
    <name type="scientific">Saponaria officinalis</name>
    <name type="common">Common soapwort</name>
    <name type="synonym">Lychnis saponaria</name>
    <dbReference type="NCBI Taxonomy" id="3572"/>
    <lineage>
        <taxon>Eukaryota</taxon>
        <taxon>Viridiplantae</taxon>
        <taxon>Streptophyta</taxon>
        <taxon>Embryophyta</taxon>
        <taxon>Tracheophyta</taxon>
        <taxon>Spermatophyta</taxon>
        <taxon>Magnoliopsida</taxon>
        <taxon>eudicotyledons</taxon>
        <taxon>Gunneridae</taxon>
        <taxon>Pentapetalae</taxon>
        <taxon>Caryophyllales</taxon>
        <taxon>Caryophyllaceae</taxon>
        <taxon>Caryophylleae</taxon>
        <taxon>Saponaria</taxon>
    </lineage>
</organism>
<comment type="caution">
    <text evidence="2">The sequence shown here is derived from an EMBL/GenBank/DDBJ whole genome shotgun (WGS) entry which is preliminary data.</text>
</comment>
<keyword evidence="1" id="KW-1133">Transmembrane helix</keyword>
<dbReference type="AlphaFoldDB" id="A0AAW1KVL1"/>
<sequence>METCCYSVNSLFSYDLYIIYIPFFLTAWSYQKSFTDEHRGKRISYYSIWRNFVEGRLTYVYRNEGHEMAPSIPGLQETLLVRRLPFVPCADIRRKFQVVFIGDVVVFKNPLDPDRYLVRRVAADGGYEMASTDEKDEPFILEDEELWVLSDNKDLKKGEAEDSRAFGPIALKDIVGRVIYRMQSVDDHGPVHNSEESMVDDEAVLDVELDIDEMAKSSKS</sequence>
<dbReference type="InterPro" id="IPR053307">
    <property type="entry name" value="Mitochondrial_IM_protease"/>
</dbReference>